<dbReference type="Gene3D" id="2.40.330.10">
    <property type="entry name" value="DNA-binding pseudobarrel domain"/>
    <property type="match status" value="1"/>
</dbReference>
<keyword evidence="10" id="KW-1185">Reference proteome</keyword>
<keyword evidence="3" id="KW-0238">DNA-binding</keyword>
<dbReference type="Gramene" id="PNT76607">
    <property type="protein sequence ID" value="PNT76607"/>
    <property type="gene ID" value="BRADI_1g50256v3"/>
</dbReference>
<dbReference type="InterPro" id="IPR015300">
    <property type="entry name" value="DNA-bd_pseudobarrel_sf"/>
</dbReference>
<feature type="region of interest" description="Disordered" evidence="6">
    <location>
        <begin position="1"/>
        <end position="46"/>
    </location>
</feature>
<dbReference type="EMBL" id="CM000880">
    <property type="protein sequence ID" value="PNT76607.1"/>
    <property type="molecule type" value="Genomic_DNA"/>
</dbReference>
<reference evidence="8 9" key="1">
    <citation type="journal article" date="2010" name="Nature">
        <title>Genome sequencing and analysis of the model grass Brachypodium distachyon.</title>
        <authorList>
            <consortium name="International Brachypodium Initiative"/>
        </authorList>
    </citation>
    <scope>NUCLEOTIDE SEQUENCE [LARGE SCALE GENOMIC DNA]</scope>
    <source>
        <strain evidence="8">Bd21</strain>
        <strain evidence="9">cv. Bd21</strain>
    </source>
</reference>
<evidence type="ECO:0000313" key="9">
    <source>
        <dbReference type="EnsemblPlants" id="PNT76607"/>
    </source>
</evidence>
<organism evidence="8">
    <name type="scientific">Brachypodium distachyon</name>
    <name type="common">Purple false brome</name>
    <name type="synonym">Trachynia distachya</name>
    <dbReference type="NCBI Taxonomy" id="15368"/>
    <lineage>
        <taxon>Eukaryota</taxon>
        <taxon>Viridiplantae</taxon>
        <taxon>Streptophyta</taxon>
        <taxon>Embryophyta</taxon>
        <taxon>Tracheophyta</taxon>
        <taxon>Spermatophyta</taxon>
        <taxon>Magnoliopsida</taxon>
        <taxon>Liliopsida</taxon>
        <taxon>Poales</taxon>
        <taxon>Poaceae</taxon>
        <taxon>BOP clade</taxon>
        <taxon>Pooideae</taxon>
        <taxon>Stipodae</taxon>
        <taxon>Brachypodieae</taxon>
        <taxon>Brachypodium</taxon>
    </lineage>
</organism>
<gene>
    <name evidence="9" type="primary">LOC100832403</name>
    <name evidence="8" type="ORF">BRADI_1g50256v3</name>
</gene>
<keyword evidence="5" id="KW-0539">Nucleus</keyword>
<dbReference type="OrthoDB" id="696439at2759"/>
<dbReference type="Proteomes" id="UP000008810">
    <property type="component" value="Chromosome 1"/>
</dbReference>
<evidence type="ECO:0000256" key="6">
    <source>
        <dbReference type="SAM" id="MobiDB-lite"/>
    </source>
</evidence>
<dbReference type="AlphaFoldDB" id="A0A2K2DQQ1"/>
<dbReference type="GO" id="GO:0003677">
    <property type="term" value="F:DNA binding"/>
    <property type="evidence" value="ECO:0007669"/>
    <property type="project" value="UniProtKB-KW"/>
</dbReference>
<dbReference type="GO" id="GO:0005634">
    <property type="term" value="C:nucleus"/>
    <property type="evidence" value="ECO:0007669"/>
    <property type="project" value="UniProtKB-SubCell"/>
</dbReference>
<dbReference type="ExpressionAtlas" id="A0A2K2DQQ1">
    <property type="expression patterns" value="baseline and differential"/>
</dbReference>
<keyword evidence="2" id="KW-0805">Transcription regulation</keyword>
<feature type="domain" description="TF-B3" evidence="7">
    <location>
        <begin position="49"/>
        <end position="142"/>
    </location>
</feature>
<evidence type="ECO:0000256" key="5">
    <source>
        <dbReference type="ARBA" id="ARBA00023242"/>
    </source>
</evidence>
<accession>A0A2K2DQQ1</accession>
<protein>
    <recommendedName>
        <fullName evidence="7">TF-B3 domain-containing protein</fullName>
    </recommendedName>
</protein>
<reference evidence="8" key="2">
    <citation type="submission" date="2017-06" db="EMBL/GenBank/DDBJ databases">
        <title>WGS assembly of Brachypodium distachyon.</title>
        <authorList>
            <consortium name="The International Brachypodium Initiative"/>
            <person name="Lucas S."/>
            <person name="Harmon-Smith M."/>
            <person name="Lail K."/>
            <person name="Tice H."/>
            <person name="Grimwood J."/>
            <person name="Bruce D."/>
            <person name="Barry K."/>
            <person name="Shu S."/>
            <person name="Lindquist E."/>
            <person name="Wang M."/>
            <person name="Pitluck S."/>
            <person name="Vogel J.P."/>
            <person name="Garvin D.F."/>
            <person name="Mockler T.C."/>
            <person name="Schmutz J."/>
            <person name="Rokhsar D."/>
            <person name="Bevan M.W."/>
        </authorList>
    </citation>
    <scope>NUCLEOTIDE SEQUENCE</scope>
    <source>
        <strain evidence="8">Bd21</strain>
    </source>
</reference>
<reference evidence="9" key="3">
    <citation type="submission" date="2018-08" db="UniProtKB">
        <authorList>
            <consortium name="EnsemblPlants"/>
        </authorList>
    </citation>
    <scope>IDENTIFICATION</scope>
    <source>
        <strain evidence="9">cv. Bd21</strain>
    </source>
</reference>
<comment type="subcellular location">
    <subcellularLocation>
        <location evidence="1">Nucleus</location>
    </subcellularLocation>
</comment>
<name>A0A2K2DQQ1_BRADI</name>
<dbReference type="STRING" id="15368.A0A2K2DQQ1"/>
<dbReference type="PANTHER" id="PTHR31920:SF139">
    <property type="entry name" value="TF-B3 DOMAIN-CONTAINING PROTEIN"/>
    <property type="match status" value="1"/>
</dbReference>
<dbReference type="PANTHER" id="PTHR31920">
    <property type="entry name" value="B3 DOMAIN-CONTAINING"/>
    <property type="match status" value="1"/>
</dbReference>
<evidence type="ECO:0000256" key="1">
    <source>
        <dbReference type="ARBA" id="ARBA00004123"/>
    </source>
</evidence>
<keyword evidence="4" id="KW-0804">Transcription</keyword>
<dbReference type="PROSITE" id="PS50863">
    <property type="entry name" value="B3"/>
    <property type="match status" value="1"/>
</dbReference>
<evidence type="ECO:0000313" key="10">
    <source>
        <dbReference type="Proteomes" id="UP000008810"/>
    </source>
</evidence>
<feature type="region of interest" description="Disordered" evidence="6">
    <location>
        <begin position="152"/>
        <end position="190"/>
    </location>
</feature>
<evidence type="ECO:0000313" key="8">
    <source>
        <dbReference type="EMBL" id="PNT76607.1"/>
    </source>
</evidence>
<evidence type="ECO:0000256" key="4">
    <source>
        <dbReference type="ARBA" id="ARBA00023163"/>
    </source>
</evidence>
<dbReference type="RefSeq" id="XP_010229964.1">
    <property type="nucleotide sequence ID" value="XM_010231662.3"/>
</dbReference>
<dbReference type="InterPro" id="IPR003340">
    <property type="entry name" value="B3_DNA-bd"/>
</dbReference>
<dbReference type="KEGG" id="bdi:100832403"/>
<dbReference type="SMART" id="SM01019">
    <property type="entry name" value="B3"/>
    <property type="match status" value="1"/>
</dbReference>
<dbReference type="SUPFAM" id="SSF101936">
    <property type="entry name" value="DNA-binding pseudobarrel domain"/>
    <property type="match status" value="1"/>
</dbReference>
<evidence type="ECO:0000256" key="3">
    <source>
        <dbReference type="ARBA" id="ARBA00023125"/>
    </source>
</evidence>
<sequence>MENEKERERVDAEEQEKDLHEDRERKEQMALEEQNEKNENGDTSKNTFPRFFKVILPGQSTEQLTIPPPFYKHLENESPGVVFLRGPSGNKWRVELVANNMELCFVHGWKEFLSDNRIQPGYFLVFCYNGQSQFSVTVFDSAAHEAPYAFLSRPSNDRVTEEDEGMGTNADDTDPEEEGTDNMPAENGGT</sequence>
<feature type="compositionally biased region" description="Basic and acidic residues" evidence="6">
    <location>
        <begin position="1"/>
        <end position="42"/>
    </location>
</feature>
<evidence type="ECO:0000259" key="7">
    <source>
        <dbReference type="PROSITE" id="PS50863"/>
    </source>
</evidence>
<dbReference type="GeneID" id="100832403"/>
<dbReference type="EnsemblPlants" id="PNT76607">
    <property type="protein sequence ID" value="PNT76607"/>
    <property type="gene ID" value="BRADI_1g50256v3"/>
</dbReference>
<evidence type="ECO:0000256" key="2">
    <source>
        <dbReference type="ARBA" id="ARBA00023015"/>
    </source>
</evidence>
<dbReference type="InterPro" id="IPR050655">
    <property type="entry name" value="Plant_B3_domain"/>
</dbReference>
<feature type="compositionally biased region" description="Acidic residues" evidence="6">
    <location>
        <begin position="160"/>
        <end position="180"/>
    </location>
</feature>
<proteinExistence type="predicted"/>
<dbReference type="Pfam" id="PF02362">
    <property type="entry name" value="B3"/>
    <property type="match status" value="1"/>
</dbReference>
<dbReference type="CDD" id="cd10017">
    <property type="entry name" value="B3_DNA"/>
    <property type="match status" value="1"/>
</dbReference>